<comment type="caution">
    <text evidence="5">The sequence shown here is derived from an EMBL/GenBank/DDBJ whole genome shotgun (WGS) entry which is preliminary data.</text>
</comment>
<dbReference type="Gene3D" id="3.40.50.2300">
    <property type="match status" value="1"/>
</dbReference>
<dbReference type="Pfam" id="PF00072">
    <property type="entry name" value="Response_reg"/>
    <property type="match status" value="1"/>
</dbReference>
<dbReference type="SMART" id="SM00448">
    <property type="entry name" value="REC"/>
    <property type="match status" value="1"/>
</dbReference>
<name>A0A3A4NSA9_ABYX5</name>
<feature type="modified residue" description="4-aspartylphosphate" evidence="2">
    <location>
        <position position="55"/>
    </location>
</feature>
<dbReference type="InterPro" id="IPR011006">
    <property type="entry name" value="CheY-like_superfamily"/>
</dbReference>
<dbReference type="AlphaFoldDB" id="A0A3A4NSA9"/>
<sequence length="149" mass="16447">MMISRNICVIDDDASVRKALDRLLKSVGYETEIFPSAESFLERPHFRGIDCLLLDIQLPGMSGIDLQKQLTSSGMNIPTLLMTAHGDPTMHEKAAKSGVANILRKPFDKAILLDAMDSIFQSKTRSSEFHGQAISPNDCDSQPRISDNP</sequence>
<dbReference type="PANTHER" id="PTHR44591:SF25">
    <property type="entry name" value="CHEMOTAXIS TWO-COMPONENT RESPONSE REGULATOR"/>
    <property type="match status" value="1"/>
</dbReference>
<keyword evidence="1 2" id="KW-0597">Phosphoprotein</keyword>
<dbReference type="InterPro" id="IPR001789">
    <property type="entry name" value="Sig_transdc_resp-reg_receiver"/>
</dbReference>
<reference evidence="5 6" key="1">
    <citation type="journal article" date="2017" name="ISME J.">
        <title>Energy and carbon metabolisms in a deep terrestrial subsurface fluid microbial community.</title>
        <authorList>
            <person name="Momper L."/>
            <person name="Jungbluth S.P."/>
            <person name="Lee M.D."/>
            <person name="Amend J.P."/>
        </authorList>
    </citation>
    <scope>NUCLEOTIDE SEQUENCE [LARGE SCALE GENOMIC DNA]</scope>
    <source>
        <strain evidence="5">SURF_5</strain>
    </source>
</reference>
<proteinExistence type="predicted"/>
<gene>
    <name evidence="5" type="ORF">C4520_13955</name>
</gene>
<organism evidence="5 6">
    <name type="scientific">Abyssobacteria bacterium (strain SURF_5)</name>
    <dbReference type="NCBI Taxonomy" id="2093360"/>
    <lineage>
        <taxon>Bacteria</taxon>
        <taxon>Pseudomonadati</taxon>
        <taxon>Candidatus Hydrogenedentota</taxon>
        <taxon>Candidatus Abyssobacteria</taxon>
    </lineage>
</organism>
<dbReference type="PROSITE" id="PS50110">
    <property type="entry name" value="RESPONSE_REGULATORY"/>
    <property type="match status" value="1"/>
</dbReference>
<feature type="domain" description="Response regulatory" evidence="4">
    <location>
        <begin position="6"/>
        <end position="120"/>
    </location>
</feature>
<evidence type="ECO:0000256" key="3">
    <source>
        <dbReference type="SAM" id="MobiDB-lite"/>
    </source>
</evidence>
<evidence type="ECO:0000256" key="2">
    <source>
        <dbReference type="PROSITE-ProRule" id="PRU00169"/>
    </source>
</evidence>
<evidence type="ECO:0000256" key="1">
    <source>
        <dbReference type="ARBA" id="ARBA00022553"/>
    </source>
</evidence>
<accession>A0A3A4NSA9</accession>
<dbReference type="InterPro" id="IPR050595">
    <property type="entry name" value="Bact_response_regulator"/>
</dbReference>
<dbReference type="EMBL" id="QZKU01000098">
    <property type="protein sequence ID" value="RJP18694.1"/>
    <property type="molecule type" value="Genomic_DNA"/>
</dbReference>
<protein>
    <submittedName>
        <fullName evidence="5">Response regulator</fullName>
    </submittedName>
</protein>
<dbReference type="GO" id="GO:0000160">
    <property type="term" value="P:phosphorelay signal transduction system"/>
    <property type="evidence" value="ECO:0007669"/>
    <property type="project" value="InterPro"/>
</dbReference>
<feature type="compositionally biased region" description="Polar residues" evidence="3">
    <location>
        <begin position="134"/>
        <end position="149"/>
    </location>
</feature>
<evidence type="ECO:0000313" key="5">
    <source>
        <dbReference type="EMBL" id="RJP18694.1"/>
    </source>
</evidence>
<evidence type="ECO:0000259" key="4">
    <source>
        <dbReference type="PROSITE" id="PS50110"/>
    </source>
</evidence>
<feature type="region of interest" description="Disordered" evidence="3">
    <location>
        <begin position="126"/>
        <end position="149"/>
    </location>
</feature>
<dbReference type="SUPFAM" id="SSF52172">
    <property type="entry name" value="CheY-like"/>
    <property type="match status" value="1"/>
</dbReference>
<dbReference type="PANTHER" id="PTHR44591">
    <property type="entry name" value="STRESS RESPONSE REGULATOR PROTEIN 1"/>
    <property type="match status" value="1"/>
</dbReference>
<evidence type="ECO:0000313" key="6">
    <source>
        <dbReference type="Proteomes" id="UP000265882"/>
    </source>
</evidence>
<dbReference type="Proteomes" id="UP000265882">
    <property type="component" value="Unassembled WGS sequence"/>
</dbReference>